<dbReference type="EMBL" id="CP036263">
    <property type="protein sequence ID" value="QDS98649.1"/>
    <property type="molecule type" value="Genomic_DNA"/>
</dbReference>
<proteinExistence type="predicted"/>
<name>A0A517MUV2_9BACT</name>
<gene>
    <name evidence="2" type="ORF">HG15A2_19300</name>
</gene>
<dbReference type="InterPro" id="IPR011201">
    <property type="entry name" value="Zinc-ribbon_6_bact"/>
</dbReference>
<evidence type="ECO:0000259" key="1">
    <source>
        <dbReference type="Pfam" id="PF10005"/>
    </source>
</evidence>
<dbReference type="AlphaFoldDB" id="A0A517MUV2"/>
<reference evidence="2 3" key="1">
    <citation type="submission" date="2019-02" db="EMBL/GenBank/DDBJ databases">
        <title>Deep-cultivation of Planctomycetes and their phenomic and genomic characterization uncovers novel biology.</title>
        <authorList>
            <person name="Wiegand S."/>
            <person name="Jogler M."/>
            <person name="Boedeker C."/>
            <person name="Pinto D."/>
            <person name="Vollmers J."/>
            <person name="Rivas-Marin E."/>
            <person name="Kohn T."/>
            <person name="Peeters S.H."/>
            <person name="Heuer A."/>
            <person name="Rast P."/>
            <person name="Oberbeckmann S."/>
            <person name="Bunk B."/>
            <person name="Jeske O."/>
            <person name="Meyerdierks A."/>
            <person name="Storesund J.E."/>
            <person name="Kallscheuer N."/>
            <person name="Luecker S."/>
            <person name="Lage O.M."/>
            <person name="Pohl T."/>
            <person name="Merkel B.J."/>
            <person name="Hornburger P."/>
            <person name="Mueller R.-W."/>
            <person name="Bruemmer F."/>
            <person name="Labrenz M."/>
            <person name="Spormann A.M."/>
            <person name="Op den Camp H."/>
            <person name="Overmann J."/>
            <person name="Amann R."/>
            <person name="Jetten M.S.M."/>
            <person name="Mascher T."/>
            <person name="Medema M.H."/>
            <person name="Devos D.P."/>
            <person name="Kaster A.-K."/>
            <person name="Ovreas L."/>
            <person name="Rohde M."/>
            <person name="Galperin M.Y."/>
            <person name="Jogler C."/>
        </authorList>
    </citation>
    <scope>NUCLEOTIDE SEQUENCE [LARGE SCALE GENOMIC DNA]</scope>
    <source>
        <strain evidence="2 3">HG15A2</strain>
    </source>
</reference>
<feature type="domain" description="Zinc-ribbon" evidence="1">
    <location>
        <begin position="4"/>
        <end position="95"/>
    </location>
</feature>
<dbReference type="Pfam" id="PF15887">
    <property type="entry name" value="Peptidase_Mx"/>
    <property type="match status" value="1"/>
</dbReference>
<accession>A0A517MUV2</accession>
<protein>
    <recommendedName>
        <fullName evidence="1">Zinc-ribbon domain-containing protein</fullName>
    </recommendedName>
</protein>
<organism evidence="2 3">
    <name type="scientific">Adhaeretor mobilis</name>
    <dbReference type="NCBI Taxonomy" id="1930276"/>
    <lineage>
        <taxon>Bacteria</taxon>
        <taxon>Pseudomonadati</taxon>
        <taxon>Planctomycetota</taxon>
        <taxon>Planctomycetia</taxon>
        <taxon>Pirellulales</taxon>
        <taxon>Lacipirellulaceae</taxon>
        <taxon>Adhaeretor</taxon>
    </lineage>
</organism>
<evidence type="ECO:0000313" key="3">
    <source>
        <dbReference type="Proteomes" id="UP000319852"/>
    </source>
</evidence>
<keyword evidence="3" id="KW-1185">Reference proteome</keyword>
<dbReference type="OrthoDB" id="256753at2"/>
<dbReference type="SUPFAM" id="SSF55486">
    <property type="entry name" value="Metalloproteases ('zincins'), catalytic domain"/>
    <property type="match status" value="1"/>
</dbReference>
<dbReference type="KEGG" id="amob:HG15A2_19300"/>
<sequence length="343" mass="38976">MNTFQCSCGNALFLDSTQCVQCEKPTTLCPVCQEVTAWEANGDNLGICGNIQCQAQLKLCANYRNFGVCNNSISVDEVEETLCSHCRLTTVIPDFDVEGNLEKWSRLEWAKHRVLYAIEKIGLPIGTPENHWVPKLSFEFKADREKPGKDKKKAEPIATGHANGCITINLKEADSVKREIARVEFGEPQRTLVGHFRHELGHYYWDLLVNPTRLEKFRKLFGNETSPPYADAMDAYYENGPLPNWQNSFISAYATMHPWEDFAETFAAYLDMVAVLMTSEDFDLTTDANNVIDGNDFDAMVNEYSRVGILANELNREMGLIDLVPEVYSRPVIEKLRFVHELR</sequence>
<dbReference type="Gene3D" id="3.40.390.70">
    <property type="match status" value="1"/>
</dbReference>
<dbReference type="RefSeq" id="WP_145059870.1">
    <property type="nucleotide sequence ID" value="NZ_CP036263.1"/>
</dbReference>
<dbReference type="InterPro" id="IPR031321">
    <property type="entry name" value="UCP012641"/>
</dbReference>
<dbReference type="PIRSF" id="PIRSF012641">
    <property type="entry name" value="UCP012641"/>
    <property type="match status" value="1"/>
</dbReference>
<dbReference type="Pfam" id="PF10005">
    <property type="entry name" value="Zn_ribbon_DZR_6"/>
    <property type="match status" value="1"/>
</dbReference>
<dbReference type="Proteomes" id="UP000319852">
    <property type="component" value="Chromosome"/>
</dbReference>
<evidence type="ECO:0000313" key="2">
    <source>
        <dbReference type="EMBL" id="QDS98649.1"/>
    </source>
</evidence>